<dbReference type="AlphaFoldDB" id="M5G5R3"/>
<evidence type="ECO:0008006" key="3">
    <source>
        <dbReference type="Google" id="ProtNLM"/>
    </source>
</evidence>
<keyword evidence="2" id="KW-1185">Reference proteome</keyword>
<reference evidence="1 2" key="1">
    <citation type="journal article" date="2012" name="Science">
        <title>The Paleozoic origin of enzymatic lignin decomposition reconstructed from 31 fungal genomes.</title>
        <authorList>
            <person name="Floudas D."/>
            <person name="Binder M."/>
            <person name="Riley R."/>
            <person name="Barry K."/>
            <person name="Blanchette R.A."/>
            <person name="Henrissat B."/>
            <person name="Martinez A.T."/>
            <person name="Otillar R."/>
            <person name="Spatafora J.W."/>
            <person name="Yadav J.S."/>
            <person name="Aerts A."/>
            <person name="Benoit I."/>
            <person name="Boyd A."/>
            <person name="Carlson A."/>
            <person name="Copeland A."/>
            <person name="Coutinho P.M."/>
            <person name="de Vries R.P."/>
            <person name="Ferreira P."/>
            <person name="Findley K."/>
            <person name="Foster B."/>
            <person name="Gaskell J."/>
            <person name="Glotzer D."/>
            <person name="Gorecki P."/>
            <person name="Heitman J."/>
            <person name="Hesse C."/>
            <person name="Hori C."/>
            <person name="Igarashi K."/>
            <person name="Jurgens J.A."/>
            <person name="Kallen N."/>
            <person name="Kersten P."/>
            <person name="Kohler A."/>
            <person name="Kuees U."/>
            <person name="Kumar T.K.A."/>
            <person name="Kuo A."/>
            <person name="LaButti K."/>
            <person name="Larrondo L.F."/>
            <person name="Lindquist E."/>
            <person name="Ling A."/>
            <person name="Lombard V."/>
            <person name="Lucas S."/>
            <person name="Lundell T."/>
            <person name="Martin R."/>
            <person name="McLaughlin D.J."/>
            <person name="Morgenstern I."/>
            <person name="Morin E."/>
            <person name="Murat C."/>
            <person name="Nagy L.G."/>
            <person name="Nolan M."/>
            <person name="Ohm R.A."/>
            <person name="Patyshakuliyeva A."/>
            <person name="Rokas A."/>
            <person name="Ruiz-Duenas F.J."/>
            <person name="Sabat G."/>
            <person name="Salamov A."/>
            <person name="Samejima M."/>
            <person name="Schmutz J."/>
            <person name="Slot J.C."/>
            <person name="St John F."/>
            <person name="Stenlid J."/>
            <person name="Sun H."/>
            <person name="Sun S."/>
            <person name="Syed K."/>
            <person name="Tsang A."/>
            <person name="Wiebenga A."/>
            <person name="Young D."/>
            <person name="Pisabarro A."/>
            <person name="Eastwood D.C."/>
            <person name="Martin F."/>
            <person name="Cullen D."/>
            <person name="Grigoriev I.V."/>
            <person name="Hibbett D.S."/>
        </authorList>
    </citation>
    <scope>NUCLEOTIDE SEQUENCE [LARGE SCALE GENOMIC DNA]</scope>
    <source>
        <strain evidence="1 2">DJM-731 SS1</strain>
    </source>
</reference>
<dbReference type="OrthoDB" id="3363537at2759"/>
<dbReference type="Gene3D" id="3.80.10.10">
    <property type="entry name" value="Ribonuclease Inhibitor"/>
    <property type="match status" value="1"/>
</dbReference>
<protein>
    <recommendedName>
        <fullName evidence="3">F-box domain-containing protein</fullName>
    </recommendedName>
</protein>
<dbReference type="HOGENOM" id="CLU_062650_0_0_1"/>
<proteinExistence type="predicted"/>
<organism evidence="1 2">
    <name type="scientific">Dacryopinax primogenitus (strain DJM 731)</name>
    <name type="common">Brown rot fungus</name>
    <dbReference type="NCBI Taxonomy" id="1858805"/>
    <lineage>
        <taxon>Eukaryota</taxon>
        <taxon>Fungi</taxon>
        <taxon>Dikarya</taxon>
        <taxon>Basidiomycota</taxon>
        <taxon>Agaricomycotina</taxon>
        <taxon>Dacrymycetes</taxon>
        <taxon>Dacrymycetales</taxon>
        <taxon>Dacrymycetaceae</taxon>
        <taxon>Dacryopinax</taxon>
    </lineage>
</organism>
<gene>
    <name evidence="1" type="ORF">DACRYDRAFT_108466</name>
</gene>
<evidence type="ECO:0000313" key="2">
    <source>
        <dbReference type="Proteomes" id="UP000030653"/>
    </source>
</evidence>
<dbReference type="InterPro" id="IPR032675">
    <property type="entry name" value="LRR_dom_sf"/>
</dbReference>
<dbReference type="GeneID" id="63683716"/>
<dbReference type="RefSeq" id="XP_040628034.1">
    <property type="nucleotide sequence ID" value="XM_040768654.1"/>
</dbReference>
<name>M5G5R3_DACPD</name>
<accession>M5G5R3</accession>
<dbReference type="Proteomes" id="UP000030653">
    <property type="component" value="Unassembled WGS sequence"/>
</dbReference>
<dbReference type="EMBL" id="JH795865">
    <property type="protein sequence ID" value="EJU01137.1"/>
    <property type="molecule type" value="Genomic_DNA"/>
</dbReference>
<dbReference type="SUPFAM" id="SSF52058">
    <property type="entry name" value="L domain-like"/>
    <property type="match status" value="1"/>
</dbReference>
<evidence type="ECO:0000313" key="1">
    <source>
        <dbReference type="EMBL" id="EJU01137.1"/>
    </source>
</evidence>
<sequence length="271" mass="30950">MTPTQITRRALQAHAAPLGEEATRLGLRHLLDIDLGDNRQIIPRALPIWERPAPLLKQSIPTRVKEILRADRKSASIPPIDGLPFHKFFMHDEWIKALAEVLDGIRPRLLELAAGCHEYCSLDEFDMFRTPFPLETLIISGAIELETSIQSTLLPRITTLYLNYCSGLRFPTLPSPLKLRRLIMVENNVMDMICWMAEETHMLEELEELVLTGTNGCDLASCFDWQQYLDSFQKMPRLRMLQLSHRILSYFEEATLNGLPVVLPQTHLGPA</sequence>